<dbReference type="CDD" id="cd07129">
    <property type="entry name" value="ALDH_KGSADH"/>
    <property type="match status" value="1"/>
</dbReference>
<gene>
    <name evidence="4" type="ORF">HKN21_03660</name>
</gene>
<dbReference type="EMBL" id="JABDJR010000139">
    <property type="protein sequence ID" value="NNF05832.1"/>
    <property type="molecule type" value="Genomic_DNA"/>
</dbReference>
<organism evidence="4 5">
    <name type="scientific">Eiseniibacteriota bacterium</name>
    <dbReference type="NCBI Taxonomy" id="2212470"/>
    <lineage>
        <taxon>Bacteria</taxon>
        <taxon>Candidatus Eiseniibacteriota</taxon>
    </lineage>
</organism>
<evidence type="ECO:0000256" key="1">
    <source>
        <dbReference type="ARBA" id="ARBA00023002"/>
    </source>
</evidence>
<proteinExistence type="predicted"/>
<keyword evidence="1" id="KW-0560">Oxidoreductase</keyword>
<sequence>MLGFRSEPGTGEEFRSVDPVTGEPFGPGFAEPTPQQIDASLTLASRAHQELKTRSRADRAKLLESIAEGIEQLGDTLLKTAHAETALPLGRLTGERGRTVSQLRMFAEWVREGSYLGVRIDHGDPKREPIPKPDTRLMQIPLGPVVVFGASNFPLAFSVAGGDTASALAAGCPVVCKAHPNHPATSELVAKAIVGAVKALGFPEGTFSLLQGRTNQTGSAMIRHADTKAVAFTGSQRGGLELLRIANERANPIPVYAEMGSVNPMFVFPGALQGKEKSFAEGFYQSYTLGVGQFCTNPGLAFVVKNDPTTRELIYYLEKQVKEAEPGVMLHAGISQSFMNQIEATGNQKGVFGKGADAKPGLTQTTPFLLQVSLEDWLLNKELHGEIFGPATLVVHCADTAAFAIAAAQLEGQLTATIHAGEIDVSQTKPLLNTLEERVGRVLFGGFPTGVEVCHSMQHGGPYPATTDARSTSVGTAAIHRFTRPVCYQNVPESLLPDPVKDNPVDMPKLRLVNGKWSSVADG</sequence>
<feature type="region of interest" description="Disordered" evidence="2">
    <location>
        <begin position="1"/>
        <end position="34"/>
    </location>
</feature>
<reference evidence="4 5" key="1">
    <citation type="submission" date="2020-03" db="EMBL/GenBank/DDBJ databases">
        <title>Metabolic flexibility allows generalist bacteria to become dominant in a frequently disturbed ecosystem.</title>
        <authorList>
            <person name="Chen Y.-J."/>
            <person name="Leung P.M."/>
            <person name="Bay S.K."/>
            <person name="Hugenholtz P."/>
            <person name="Kessler A.J."/>
            <person name="Shelley G."/>
            <person name="Waite D.W."/>
            <person name="Cook P.L."/>
            <person name="Greening C."/>
        </authorList>
    </citation>
    <scope>NUCLEOTIDE SEQUENCE [LARGE SCALE GENOMIC DNA]</scope>
    <source>
        <strain evidence="4">SS_bin_28</strain>
    </source>
</reference>
<comment type="caution">
    <text evidence="4">The sequence shown here is derived from an EMBL/GenBank/DDBJ whole genome shotgun (WGS) entry which is preliminary data.</text>
</comment>
<dbReference type="Gene3D" id="3.40.309.10">
    <property type="entry name" value="Aldehyde Dehydrogenase, Chain A, domain 2"/>
    <property type="match status" value="1"/>
</dbReference>
<dbReference type="Proteomes" id="UP000547674">
    <property type="component" value="Unassembled WGS sequence"/>
</dbReference>
<dbReference type="Pfam" id="PF00171">
    <property type="entry name" value="Aldedh"/>
    <property type="match status" value="1"/>
</dbReference>
<dbReference type="SUPFAM" id="SSF53720">
    <property type="entry name" value="ALDH-like"/>
    <property type="match status" value="1"/>
</dbReference>
<dbReference type="InterPro" id="IPR016162">
    <property type="entry name" value="Ald_DH_N"/>
</dbReference>
<dbReference type="PANTHER" id="PTHR43353:SF3">
    <property type="entry name" value="ALDEHYDE DEHYDROGENASE-RELATED"/>
    <property type="match status" value="1"/>
</dbReference>
<evidence type="ECO:0000259" key="3">
    <source>
        <dbReference type="Pfam" id="PF00171"/>
    </source>
</evidence>
<dbReference type="AlphaFoldDB" id="A0A7Y2E7J8"/>
<dbReference type="InterPro" id="IPR050740">
    <property type="entry name" value="Aldehyde_DH_Superfamily"/>
</dbReference>
<name>A0A7Y2E7J8_UNCEI</name>
<evidence type="ECO:0000313" key="4">
    <source>
        <dbReference type="EMBL" id="NNF05832.1"/>
    </source>
</evidence>
<dbReference type="InterPro" id="IPR044151">
    <property type="entry name" value="ALDH_KGSADH"/>
</dbReference>
<protein>
    <submittedName>
        <fullName evidence="4">Aldehyde dehydrogenase (NADP(+))</fullName>
    </submittedName>
</protein>
<dbReference type="InterPro" id="IPR016163">
    <property type="entry name" value="Ald_DH_C"/>
</dbReference>
<accession>A0A7Y2E7J8</accession>
<dbReference type="InterPro" id="IPR015590">
    <property type="entry name" value="Aldehyde_DH_dom"/>
</dbReference>
<evidence type="ECO:0000313" key="5">
    <source>
        <dbReference type="Proteomes" id="UP000547674"/>
    </source>
</evidence>
<dbReference type="GO" id="GO:0016620">
    <property type="term" value="F:oxidoreductase activity, acting on the aldehyde or oxo group of donors, NAD or NADP as acceptor"/>
    <property type="evidence" value="ECO:0007669"/>
    <property type="project" value="InterPro"/>
</dbReference>
<evidence type="ECO:0000256" key="2">
    <source>
        <dbReference type="SAM" id="MobiDB-lite"/>
    </source>
</evidence>
<dbReference type="InterPro" id="IPR016161">
    <property type="entry name" value="Ald_DH/histidinol_DH"/>
</dbReference>
<feature type="domain" description="Aldehyde dehydrogenase" evidence="3">
    <location>
        <begin position="11"/>
        <end position="422"/>
    </location>
</feature>
<dbReference type="PANTHER" id="PTHR43353">
    <property type="entry name" value="SUCCINATE-SEMIALDEHYDE DEHYDROGENASE, MITOCHONDRIAL"/>
    <property type="match status" value="1"/>
</dbReference>
<dbReference type="Gene3D" id="3.40.605.10">
    <property type="entry name" value="Aldehyde Dehydrogenase, Chain A, domain 1"/>
    <property type="match status" value="1"/>
</dbReference>